<name>A0A506TXA8_9HYPH</name>
<keyword evidence="2" id="KW-0732">Signal</keyword>
<feature type="compositionally biased region" description="Low complexity" evidence="1">
    <location>
        <begin position="37"/>
        <end position="61"/>
    </location>
</feature>
<dbReference type="AlphaFoldDB" id="A0A506TXA8"/>
<protein>
    <submittedName>
        <fullName evidence="3">Uncharacterized protein</fullName>
    </submittedName>
</protein>
<comment type="caution">
    <text evidence="3">The sequence shown here is derived from an EMBL/GenBank/DDBJ whole genome shotgun (WGS) entry which is preliminary data.</text>
</comment>
<gene>
    <name evidence="3" type="ORF">FJU11_13905</name>
</gene>
<evidence type="ECO:0000256" key="1">
    <source>
        <dbReference type="SAM" id="MobiDB-lite"/>
    </source>
</evidence>
<evidence type="ECO:0000313" key="4">
    <source>
        <dbReference type="Proteomes" id="UP000320314"/>
    </source>
</evidence>
<sequence>MLFGIEHRRFAWLAIVMVAVAPASARADTTHGGNGTGDHIATSSGAASGKGGSAASKSSIDGAGVADPGQLIDPNLSAQAIAVRETPKFASIKIVPVEQSGNSKPLVQAVMDENAAAETLRDAIRANADLMRYLRAHDVQVSNVVALSTDRNNNAIVFTR</sequence>
<dbReference type="RefSeq" id="WP_141167672.1">
    <property type="nucleotide sequence ID" value="NZ_VHLH01000027.1"/>
</dbReference>
<proteinExistence type="predicted"/>
<feature type="region of interest" description="Disordered" evidence="1">
    <location>
        <begin position="26"/>
        <end position="61"/>
    </location>
</feature>
<dbReference type="Proteomes" id="UP000320314">
    <property type="component" value="Unassembled WGS sequence"/>
</dbReference>
<accession>A0A506TXA8</accession>
<dbReference type="EMBL" id="VHLH01000027">
    <property type="protein sequence ID" value="TPW26693.1"/>
    <property type="molecule type" value="Genomic_DNA"/>
</dbReference>
<keyword evidence="4" id="KW-1185">Reference proteome</keyword>
<feature type="signal peptide" evidence="2">
    <location>
        <begin position="1"/>
        <end position="27"/>
    </location>
</feature>
<organism evidence="3 4">
    <name type="scientific">Pararhizobium mangrovi</name>
    <dbReference type="NCBI Taxonomy" id="2590452"/>
    <lineage>
        <taxon>Bacteria</taxon>
        <taxon>Pseudomonadati</taxon>
        <taxon>Pseudomonadota</taxon>
        <taxon>Alphaproteobacteria</taxon>
        <taxon>Hyphomicrobiales</taxon>
        <taxon>Rhizobiaceae</taxon>
        <taxon>Rhizobium/Agrobacterium group</taxon>
        <taxon>Pararhizobium</taxon>
    </lineage>
</organism>
<evidence type="ECO:0000313" key="3">
    <source>
        <dbReference type="EMBL" id="TPW26693.1"/>
    </source>
</evidence>
<evidence type="ECO:0000256" key="2">
    <source>
        <dbReference type="SAM" id="SignalP"/>
    </source>
</evidence>
<feature type="chain" id="PRO_5021224736" evidence="2">
    <location>
        <begin position="28"/>
        <end position="160"/>
    </location>
</feature>
<reference evidence="3 4" key="1">
    <citation type="submission" date="2019-06" db="EMBL/GenBank/DDBJ databases">
        <authorList>
            <person name="Li M."/>
        </authorList>
    </citation>
    <scope>NUCLEOTIDE SEQUENCE [LARGE SCALE GENOMIC DNA]</scope>
    <source>
        <strain evidence="3 4">BGMRC6574</strain>
    </source>
</reference>